<proteinExistence type="predicted"/>
<dbReference type="AlphaFoldDB" id="A0A4P1QXN1"/>
<sequence>MLCEMQSHSLHTFTSIKLPLPTFTLSTTSSSPISHTLTLALISKPKTLNTPPFNQSLSLPPIAKNLGFRPTSEFGILSQFFVLSMAFGAFFAVALVSIPTMIAFRRLEASMKKLSIRLFQKKYLELYLLSNSLLRS</sequence>
<evidence type="ECO:0000256" key="1">
    <source>
        <dbReference type="SAM" id="Phobius"/>
    </source>
</evidence>
<protein>
    <submittedName>
        <fullName evidence="2">Uncharacterized protein</fullName>
    </submittedName>
</protein>
<keyword evidence="1" id="KW-0472">Membrane</keyword>
<keyword evidence="1" id="KW-1133">Transmembrane helix</keyword>
<name>A0A4P1QXN1_LUPAN</name>
<keyword evidence="3" id="KW-1185">Reference proteome</keyword>
<dbReference type="Proteomes" id="UP000188354">
    <property type="component" value="Chromosome LG15"/>
</dbReference>
<dbReference type="EMBL" id="CM007375">
    <property type="protein sequence ID" value="OIV97321.1"/>
    <property type="molecule type" value="Genomic_DNA"/>
</dbReference>
<dbReference type="Gramene" id="OIV97321">
    <property type="protein sequence ID" value="OIV97321"/>
    <property type="gene ID" value="TanjilG_07073"/>
</dbReference>
<keyword evidence="1" id="KW-0812">Transmembrane</keyword>
<reference evidence="2 3" key="1">
    <citation type="journal article" date="2017" name="Plant Biotechnol. J.">
        <title>A comprehensive draft genome sequence for lupin (Lupinus angustifolius), an emerging health food: insights into plant-microbe interactions and legume evolution.</title>
        <authorList>
            <person name="Hane J.K."/>
            <person name="Ming Y."/>
            <person name="Kamphuis L.G."/>
            <person name="Nelson M.N."/>
            <person name="Garg G."/>
            <person name="Atkins C.A."/>
            <person name="Bayer P.E."/>
            <person name="Bravo A."/>
            <person name="Bringans S."/>
            <person name="Cannon S."/>
            <person name="Edwards D."/>
            <person name="Foley R."/>
            <person name="Gao L.L."/>
            <person name="Harrison M.J."/>
            <person name="Huang W."/>
            <person name="Hurgobin B."/>
            <person name="Li S."/>
            <person name="Liu C.W."/>
            <person name="McGrath A."/>
            <person name="Morahan G."/>
            <person name="Murray J."/>
            <person name="Weller J."/>
            <person name="Jian J."/>
            <person name="Singh K.B."/>
        </authorList>
    </citation>
    <scope>NUCLEOTIDE SEQUENCE [LARGE SCALE GENOMIC DNA]</scope>
    <source>
        <strain evidence="3">cv. Tanjil</strain>
        <tissue evidence="2">Whole plant</tissue>
    </source>
</reference>
<evidence type="ECO:0000313" key="2">
    <source>
        <dbReference type="EMBL" id="OIV97321.1"/>
    </source>
</evidence>
<accession>A0A4P1QXN1</accession>
<evidence type="ECO:0000313" key="3">
    <source>
        <dbReference type="Proteomes" id="UP000188354"/>
    </source>
</evidence>
<organism evidence="2 3">
    <name type="scientific">Lupinus angustifolius</name>
    <name type="common">Narrow-leaved blue lupine</name>
    <dbReference type="NCBI Taxonomy" id="3871"/>
    <lineage>
        <taxon>Eukaryota</taxon>
        <taxon>Viridiplantae</taxon>
        <taxon>Streptophyta</taxon>
        <taxon>Embryophyta</taxon>
        <taxon>Tracheophyta</taxon>
        <taxon>Spermatophyta</taxon>
        <taxon>Magnoliopsida</taxon>
        <taxon>eudicotyledons</taxon>
        <taxon>Gunneridae</taxon>
        <taxon>Pentapetalae</taxon>
        <taxon>rosids</taxon>
        <taxon>fabids</taxon>
        <taxon>Fabales</taxon>
        <taxon>Fabaceae</taxon>
        <taxon>Papilionoideae</taxon>
        <taxon>50 kb inversion clade</taxon>
        <taxon>genistoids sensu lato</taxon>
        <taxon>core genistoids</taxon>
        <taxon>Genisteae</taxon>
        <taxon>Lupinus</taxon>
    </lineage>
</organism>
<gene>
    <name evidence="2" type="ORF">TanjilG_07073</name>
</gene>
<feature type="transmembrane region" description="Helical" evidence="1">
    <location>
        <begin position="80"/>
        <end position="104"/>
    </location>
</feature>